<gene>
    <name evidence="15" type="primary">KREMEN2</name>
</gene>
<proteinExistence type="predicted"/>
<keyword evidence="3" id="KW-0879">Wnt signaling pathway</keyword>
<dbReference type="PROSITE" id="PS00021">
    <property type="entry name" value="KRINGLE_1"/>
    <property type="match status" value="1"/>
</dbReference>
<keyword evidence="6" id="KW-1133">Transmembrane helix</keyword>
<dbReference type="InterPro" id="IPR018056">
    <property type="entry name" value="Kringle_CS"/>
</dbReference>
<dbReference type="GO" id="GO:0005886">
    <property type="term" value="C:plasma membrane"/>
    <property type="evidence" value="ECO:0007669"/>
    <property type="project" value="TreeGrafter"/>
</dbReference>
<dbReference type="InterPro" id="IPR013806">
    <property type="entry name" value="Kringle-like"/>
</dbReference>
<dbReference type="GO" id="GO:0016055">
    <property type="term" value="P:Wnt signaling pathway"/>
    <property type="evidence" value="ECO:0007669"/>
    <property type="project" value="UniProtKB-KW"/>
</dbReference>
<dbReference type="SUPFAM" id="SSF57440">
    <property type="entry name" value="Kringle-like"/>
    <property type="match status" value="1"/>
</dbReference>
<feature type="domain" description="CUB" evidence="12">
    <location>
        <begin position="200"/>
        <end position="307"/>
    </location>
</feature>
<dbReference type="Gene3D" id="2.40.20.10">
    <property type="entry name" value="Plasminogen Kringle 4"/>
    <property type="match status" value="1"/>
</dbReference>
<dbReference type="GeneTree" id="ENSGT00940000162126"/>
<dbReference type="OMA" id="RNCSWVV"/>
<evidence type="ECO:0000256" key="8">
    <source>
        <dbReference type="ARBA" id="ARBA00023157"/>
    </source>
</evidence>
<feature type="domain" description="WSC" evidence="14">
    <location>
        <begin position="102"/>
        <end position="196"/>
    </location>
</feature>
<evidence type="ECO:0000313" key="15">
    <source>
        <dbReference type="Ensembl" id="ENSPTXP00000020378.1"/>
    </source>
</evidence>
<dbReference type="Gene3D" id="2.60.120.290">
    <property type="entry name" value="Spermadhesin, CUB domain"/>
    <property type="match status" value="1"/>
</dbReference>
<dbReference type="Pfam" id="PF00051">
    <property type="entry name" value="Kringle"/>
    <property type="match status" value="1"/>
</dbReference>
<evidence type="ECO:0000256" key="11">
    <source>
        <dbReference type="PROSITE-ProRule" id="PRU00121"/>
    </source>
</evidence>
<organism evidence="15 16">
    <name type="scientific">Pseudonaja textilis</name>
    <name type="common">Eastern brown snake</name>
    <dbReference type="NCBI Taxonomy" id="8673"/>
    <lineage>
        <taxon>Eukaryota</taxon>
        <taxon>Metazoa</taxon>
        <taxon>Chordata</taxon>
        <taxon>Craniata</taxon>
        <taxon>Vertebrata</taxon>
        <taxon>Euteleostomi</taxon>
        <taxon>Lepidosauria</taxon>
        <taxon>Squamata</taxon>
        <taxon>Bifurcata</taxon>
        <taxon>Unidentata</taxon>
        <taxon>Episquamata</taxon>
        <taxon>Toxicofera</taxon>
        <taxon>Serpentes</taxon>
        <taxon>Colubroidea</taxon>
        <taxon>Elapidae</taxon>
        <taxon>Hydrophiinae</taxon>
        <taxon>Pseudonaja</taxon>
    </lineage>
</organism>
<dbReference type="InterPro" id="IPR038178">
    <property type="entry name" value="Kringle_sf"/>
</dbReference>
<evidence type="ECO:0000256" key="6">
    <source>
        <dbReference type="ARBA" id="ARBA00022989"/>
    </source>
</evidence>
<protein>
    <recommendedName>
        <fullName evidence="10">Kringle-containing protein marking the eye and the nose</fullName>
    </recommendedName>
</protein>
<dbReference type="FunFam" id="2.40.20.10:FF:000006">
    <property type="entry name" value="Kremen protein 2"/>
    <property type="match status" value="1"/>
</dbReference>
<dbReference type="PROSITE" id="PS51212">
    <property type="entry name" value="WSC"/>
    <property type="match status" value="1"/>
</dbReference>
<dbReference type="SMART" id="SM00321">
    <property type="entry name" value="WSC"/>
    <property type="match status" value="1"/>
</dbReference>
<dbReference type="InterPro" id="IPR000859">
    <property type="entry name" value="CUB_dom"/>
</dbReference>
<evidence type="ECO:0000256" key="9">
    <source>
        <dbReference type="ARBA" id="ARBA00023180"/>
    </source>
</evidence>
<dbReference type="InterPro" id="IPR002889">
    <property type="entry name" value="WSC_carb-bd"/>
</dbReference>
<keyword evidence="9" id="KW-0325">Glycoprotein</keyword>
<keyword evidence="4" id="KW-0812">Transmembrane</keyword>
<dbReference type="SUPFAM" id="SSF49854">
    <property type="entry name" value="Spermadhesin, CUB domain"/>
    <property type="match status" value="1"/>
</dbReference>
<evidence type="ECO:0000313" key="16">
    <source>
        <dbReference type="Proteomes" id="UP000472273"/>
    </source>
</evidence>
<evidence type="ECO:0000259" key="12">
    <source>
        <dbReference type="PROSITE" id="PS01180"/>
    </source>
</evidence>
<evidence type="ECO:0000256" key="7">
    <source>
        <dbReference type="ARBA" id="ARBA00023136"/>
    </source>
</evidence>
<accession>A0A670ZEB8</accession>
<keyword evidence="2 11" id="KW-0420">Kringle</keyword>
<comment type="caution">
    <text evidence="11">Lacks conserved residue(s) required for the propagation of feature annotation.</text>
</comment>
<dbReference type="Pfam" id="PF01822">
    <property type="entry name" value="WSC"/>
    <property type="match status" value="1"/>
</dbReference>
<reference evidence="15" key="1">
    <citation type="submission" date="2025-08" db="UniProtKB">
        <authorList>
            <consortium name="Ensembl"/>
        </authorList>
    </citation>
    <scope>IDENTIFICATION</scope>
</reference>
<keyword evidence="5" id="KW-0732">Signal</keyword>
<dbReference type="SMART" id="SM00130">
    <property type="entry name" value="KR"/>
    <property type="match status" value="1"/>
</dbReference>
<keyword evidence="16" id="KW-1185">Reference proteome</keyword>
<dbReference type="InterPro" id="IPR051836">
    <property type="entry name" value="Kremen_rcpt"/>
</dbReference>
<evidence type="ECO:0000256" key="10">
    <source>
        <dbReference type="ARBA" id="ARBA00032328"/>
    </source>
</evidence>
<dbReference type="SMART" id="SM00042">
    <property type="entry name" value="CUB"/>
    <property type="match status" value="1"/>
</dbReference>
<evidence type="ECO:0000256" key="4">
    <source>
        <dbReference type="ARBA" id="ARBA00022692"/>
    </source>
</evidence>
<dbReference type="GO" id="GO:0030279">
    <property type="term" value="P:negative regulation of ossification"/>
    <property type="evidence" value="ECO:0007669"/>
    <property type="project" value="Ensembl"/>
</dbReference>
<evidence type="ECO:0000259" key="13">
    <source>
        <dbReference type="PROSITE" id="PS50070"/>
    </source>
</evidence>
<dbReference type="Pfam" id="PF00431">
    <property type="entry name" value="CUB"/>
    <property type="match status" value="1"/>
</dbReference>
<dbReference type="InterPro" id="IPR035914">
    <property type="entry name" value="Sperma_CUB_dom_sf"/>
</dbReference>
<dbReference type="Proteomes" id="UP000472273">
    <property type="component" value="Unplaced"/>
</dbReference>
<dbReference type="PANTHER" id="PTHR24269">
    <property type="entry name" value="KREMEN PROTEIN"/>
    <property type="match status" value="1"/>
</dbReference>
<evidence type="ECO:0000256" key="5">
    <source>
        <dbReference type="ARBA" id="ARBA00022729"/>
    </source>
</evidence>
<dbReference type="GO" id="GO:0060173">
    <property type="term" value="P:limb development"/>
    <property type="evidence" value="ECO:0007669"/>
    <property type="project" value="Ensembl"/>
</dbReference>
<evidence type="ECO:0000256" key="2">
    <source>
        <dbReference type="ARBA" id="ARBA00022572"/>
    </source>
</evidence>
<dbReference type="CDD" id="cd00041">
    <property type="entry name" value="CUB"/>
    <property type="match status" value="1"/>
</dbReference>
<sequence>FTQYTESCINQRKLSECFMVNGADYRGLQNRTAPGSTGKPCLYWNQTREHAYNTAKYPNGEWGLGSHNYCRNPDGDVQPWCYISENEEGIYWKYCDIPTCHMPGYVGCFLDSGTPPTLSGSSGTSTKLTVQVCLSFCRKRGYKFAGVEAGYACFCGHEGDIRHSQQVSAVECDQVCFGKSSELCGGDGRIGIYNVSMGACQGNFSDLSGVIYSPQFPDDYEANSNCSWVLYPAGCDSIELSFRIFDVRDPNDHLEVRDGHSNLLLAQFDGRRRPAVPLLFPTDCLSLSFQSDQFLQAQGFAILYRGALSLSPSPSVSQVALLTEGDRGNHLSKGNEVNFSGNVTIDTYDLRGKLYSLVLVTSYPCILGSVQCLFSLCLFPKLVDPRSTCIRNTDVLPWKIFQDSLRNSRNLLPRSIAVWPI</sequence>
<evidence type="ECO:0000259" key="14">
    <source>
        <dbReference type="PROSITE" id="PS51212"/>
    </source>
</evidence>
<dbReference type="Ensembl" id="ENSPTXT00000021000.1">
    <property type="protein sequence ID" value="ENSPTXP00000020378.1"/>
    <property type="gene ID" value="ENSPTXG00000014083.1"/>
</dbReference>
<evidence type="ECO:0000256" key="3">
    <source>
        <dbReference type="ARBA" id="ARBA00022687"/>
    </source>
</evidence>
<dbReference type="PROSITE" id="PS01180">
    <property type="entry name" value="CUB"/>
    <property type="match status" value="1"/>
</dbReference>
<keyword evidence="8" id="KW-1015">Disulfide bond</keyword>
<comment type="subcellular location">
    <subcellularLocation>
        <location evidence="1">Membrane</location>
        <topology evidence="1">Single-pass type I membrane protein</topology>
    </subcellularLocation>
</comment>
<name>A0A670ZEB8_PSETE</name>
<dbReference type="PROSITE" id="PS50070">
    <property type="entry name" value="KRINGLE_2"/>
    <property type="match status" value="1"/>
</dbReference>
<dbReference type="PANTHER" id="PTHR24269:SF15">
    <property type="entry name" value="KREMEN PROTEIN 2"/>
    <property type="match status" value="1"/>
</dbReference>
<dbReference type="AlphaFoldDB" id="A0A670ZEB8"/>
<dbReference type="InterPro" id="IPR000001">
    <property type="entry name" value="Kringle"/>
</dbReference>
<dbReference type="PRINTS" id="PR00018">
    <property type="entry name" value="KRINGLE"/>
</dbReference>
<dbReference type="CDD" id="cd00108">
    <property type="entry name" value="KR"/>
    <property type="match status" value="1"/>
</dbReference>
<reference evidence="15" key="2">
    <citation type="submission" date="2025-09" db="UniProtKB">
        <authorList>
            <consortium name="Ensembl"/>
        </authorList>
    </citation>
    <scope>IDENTIFICATION</scope>
</reference>
<evidence type="ECO:0000256" key="1">
    <source>
        <dbReference type="ARBA" id="ARBA00004479"/>
    </source>
</evidence>
<keyword evidence="7" id="KW-0472">Membrane</keyword>
<feature type="domain" description="Kringle" evidence="13">
    <location>
        <begin position="16"/>
        <end position="100"/>
    </location>
</feature>